<dbReference type="AlphaFoldDB" id="A0A5C6C8U0"/>
<reference evidence="3 4" key="1">
    <citation type="journal article" date="2020" name="Antonie Van Leeuwenhoek">
        <title>Rhodopirellula heiligendammensis sp. nov., Rhodopirellula pilleata sp. nov., and Rhodopirellula solitaria sp. nov. isolated from natural or artificial marine surfaces in Northern Germany and California, USA, and emended description of the genus Rhodopirellula.</title>
        <authorList>
            <person name="Kallscheuer N."/>
            <person name="Wiegand S."/>
            <person name="Jogler M."/>
            <person name="Boedeker C."/>
            <person name="Peeters S.H."/>
            <person name="Rast P."/>
            <person name="Heuer A."/>
            <person name="Jetten M.S.M."/>
            <person name="Rohde M."/>
            <person name="Jogler C."/>
        </authorList>
    </citation>
    <scope>NUCLEOTIDE SEQUENCE [LARGE SCALE GENOMIC DNA]</scope>
    <source>
        <strain evidence="3 4">Poly21</strain>
    </source>
</reference>
<dbReference type="Gene3D" id="3.30.420.40">
    <property type="match status" value="2"/>
</dbReference>
<feature type="compositionally biased region" description="Low complexity" evidence="1">
    <location>
        <begin position="559"/>
        <end position="570"/>
    </location>
</feature>
<feature type="compositionally biased region" description="Acidic residues" evidence="1">
    <location>
        <begin position="503"/>
        <end position="515"/>
    </location>
</feature>
<keyword evidence="2" id="KW-0812">Transmembrane</keyword>
<accession>A0A5C6C8U0</accession>
<evidence type="ECO:0008006" key="5">
    <source>
        <dbReference type="Google" id="ProtNLM"/>
    </source>
</evidence>
<evidence type="ECO:0000256" key="2">
    <source>
        <dbReference type="SAM" id="Phobius"/>
    </source>
</evidence>
<feature type="compositionally biased region" description="Polar residues" evidence="1">
    <location>
        <begin position="528"/>
        <end position="538"/>
    </location>
</feature>
<feature type="region of interest" description="Disordered" evidence="1">
    <location>
        <begin position="497"/>
        <end position="570"/>
    </location>
</feature>
<evidence type="ECO:0000256" key="1">
    <source>
        <dbReference type="SAM" id="MobiDB-lite"/>
    </source>
</evidence>
<protein>
    <recommendedName>
        <fullName evidence="5">Competence protein A</fullName>
    </recommendedName>
</protein>
<dbReference type="InterPro" id="IPR050696">
    <property type="entry name" value="FtsA/MreB"/>
</dbReference>
<organism evidence="3 4">
    <name type="scientific">Allorhodopirellula heiligendammensis</name>
    <dbReference type="NCBI Taxonomy" id="2714739"/>
    <lineage>
        <taxon>Bacteria</taxon>
        <taxon>Pseudomonadati</taxon>
        <taxon>Planctomycetota</taxon>
        <taxon>Planctomycetia</taxon>
        <taxon>Pirellulales</taxon>
        <taxon>Pirellulaceae</taxon>
        <taxon>Allorhodopirellula</taxon>
    </lineage>
</organism>
<dbReference type="PANTHER" id="PTHR32432">
    <property type="entry name" value="CELL DIVISION PROTEIN FTSA-RELATED"/>
    <property type="match status" value="1"/>
</dbReference>
<sequence length="570" mass="61868">MKLALDWDDEQVRMVAADRSARGIRIRAAAVVPIGEEGLQATLAEMSRTYSLEKSDVLVAVGRDRAELRQMQFPPVPIEELPDIVRFQAIRQFASAGDSAEIDFITTRTDEKGIHAIVAATGPTQLTPIRKAVEKAGWTLERVGLRPIAAAALYRLKASDVIAELSHSGEGDEPVVALIDLVANEAEIVLLRHGEITFVRSVRLPDGDASATKSRSASLAGEIRRSMIACGAAGTNCHVVMWGRAERHGEELKLLAERLSGQQETPCQTRLLDPLELVGTDSKIRDATGEMVGRLAPLVGLLVADDGHENELIDFLNPRETIEATTDKRKLALMVGVPAALVLALGWLLWSNLARLTTQIDRQTAVNKDLRTKTEAAEDMIERTELVDQFLDSDVNWLDEFEQLAASMPPADELIVKEVLAASNPRGGGGRLVVTGLVTSPEVIKQFETVMRDDTHQVTGDKVTQLPSDDAYRWKMSETIRLAPEAVREKRYTQMTALGPSDSEPEPTAESESSTDPDPGVEPASSAELETNSEQTADSEPVTEPATEPATEPTPAPETPSDSSSDSEVI</sequence>
<dbReference type="RefSeq" id="WP_302118210.1">
    <property type="nucleotide sequence ID" value="NZ_SJPU01000001.1"/>
</dbReference>
<keyword evidence="2" id="KW-0472">Membrane</keyword>
<feature type="transmembrane region" description="Helical" evidence="2">
    <location>
        <begin position="331"/>
        <end position="350"/>
    </location>
</feature>
<dbReference type="Gene3D" id="3.30.1490.300">
    <property type="match status" value="1"/>
</dbReference>
<dbReference type="PANTHER" id="PTHR32432:SF3">
    <property type="entry name" value="ETHANOLAMINE UTILIZATION PROTEIN EUTJ"/>
    <property type="match status" value="1"/>
</dbReference>
<dbReference type="EMBL" id="SJPU01000001">
    <property type="protein sequence ID" value="TWU19774.1"/>
    <property type="molecule type" value="Genomic_DNA"/>
</dbReference>
<evidence type="ECO:0000313" key="4">
    <source>
        <dbReference type="Proteomes" id="UP000319908"/>
    </source>
</evidence>
<comment type="caution">
    <text evidence="3">The sequence shown here is derived from an EMBL/GenBank/DDBJ whole genome shotgun (WGS) entry which is preliminary data.</text>
</comment>
<dbReference type="Proteomes" id="UP000319908">
    <property type="component" value="Unassembled WGS sequence"/>
</dbReference>
<name>A0A5C6C8U0_9BACT</name>
<keyword evidence="2" id="KW-1133">Transmembrane helix</keyword>
<keyword evidence="4" id="KW-1185">Reference proteome</keyword>
<feature type="compositionally biased region" description="Low complexity" evidence="1">
    <location>
        <begin position="539"/>
        <end position="551"/>
    </location>
</feature>
<proteinExistence type="predicted"/>
<evidence type="ECO:0000313" key="3">
    <source>
        <dbReference type="EMBL" id="TWU19774.1"/>
    </source>
</evidence>
<gene>
    <name evidence="3" type="ORF">Poly21_19520</name>
</gene>